<dbReference type="OrthoDB" id="42925at2759"/>
<dbReference type="EMBL" id="KV784355">
    <property type="protein sequence ID" value="OEU19335.1"/>
    <property type="molecule type" value="Genomic_DNA"/>
</dbReference>
<evidence type="ECO:0000256" key="1">
    <source>
        <dbReference type="SAM" id="MobiDB-lite"/>
    </source>
</evidence>
<dbReference type="Proteomes" id="UP000095751">
    <property type="component" value="Unassembled WGS sequence"/>
</dbReference>
<evidence type="ECO:0000313" key="3">
    <source>
        <dbReference type="EMBL" id="OEU19335.1"/>
    </source>
</evidence>
<accession>A0A1E7FMN1</accession>
<proteinExistence type="predicted"/>
<feature type="region of interest" description="Disordered" evidence="1">
    <location>
        <begin position="53"/>
        <end position="127"/>
    </location>
</feature>
<keyword evidence="2" id="KW-1133">Transmembrane helix</keyword>
<keyword evidence="4" id="KW-1185">Reference proteome</keyword>
<dbReference type="AlphaFoldDB" id="A0A1E7FMN1"/>
<keyword evidence="2" id="KW-0472">Membrane</keyword>
<evidence type="ECO:0000256" key="2">
    <source>
        <dbReference type="SAM" id="Phobius"/>
    </source>
</evidence>
<feature type="region of interest" description="Disordered" evidence="1">
    <location>
        <begin position="1"/>
        <end position="26"/>
    </location>
</feature>
<sequence>MTIGAVPVGSTGGLDTPPGAVPGYNAYGRDGSTGGLVTPPGAVPVHNAYGRDGSTGGLVTPPGAVPVHNAYGRDGSTGGLVTPPGAVPGYNAYGRDGSTGGLVTPPGAVPVHNADGRDGRSGGLVTPPGAVPVDLEKPAEDNCCPVFLFATAAFICGINSCADCDFIARYVTLTPEYTTTGTDGTNTSNYTKACNDLGYGSVGSDSGSNMSTEICSSLLQDHRIGFAYWQATIPVDQKVCSTYMQLTPWGCVTPEFDSAFIASRWFSIIGCVFGGAALFSVICSDQDRRKDQDRLKNISMSFMVATIFQGLSLIMFNSNVCTEGFFKSYFASPGQQNNQTFIDEYNSVLEGVSCTLSLGSKRAISATVLWFICGLLLSPSDSKKISPSDRVIVD</sequence>
<organism evidence="3 4">
    <name type="scientific">Fragilariopsis cylindrus CCMP1102</name>
    <dbReference type="NCBI Taxonomy" id="635003"/>
    <lineage>
        <taxon>Eukaryota</taxon>
        <taxon>Sar</taxon>
        <taxon>Stramenopiles</taxon>
        <taxon>Ochrophyta</taxon>
        <taxon>Bacillariophyta</taxon>
        <taxon>Bacillariophyceae</taxon>
        <taxon>Bacillariophycidae</taxon>
        <taxon>Bacillariales</taxon>
        <taxon>Bacillariaceae</taxon>
        <taxon>Fragilariopsis</taxon>
    </lineage>
</organism>
<gene>
    <name evidence="3" type="ORF">FRACYDRAFT_235382</name>
</gene>
<keyword evidence="2" id="KW-0812">Transmembrane</keyword>
<dbReference type="InParanoid" id="A0A1E7FMN1"/>
<feature type="transmembrane region" description="Helical" evidence="2">
    <location>
        <begin position="295"/>
        <end position="316"/>
    </location>
</feature>
<reference evidence="3 4" key="1">
    <citation type="submission" date="2016-09" db="EMBL/GenBank/DDBJ databases">
        <title>Extensive genetic diversity and differential bi-allelic expression allows diatom success in the polar Southern Ocean.</title>
        <authorList>
            <consortium name="DOE Joint Genome Institute"/>
            <person name="Mock T."/>
            <person name="Otillar R.P."/>
            <person name="Strauss J."/>
            <person name="Dupont C."/>
            <person name="Frickenhaus S."/>
            <person name="Maumus F."/>
            <person name="Mcmullan M."/>
            <person name="Sanges R."/>
            <person name="Schmutz J."/>
            <person name="Toseland A."/>
            <person name="Valas R."/>
            <person name="Veluchamy A."/>
            <person name="Ward B.J."/>
            <person name="Allen A."/>
            <person name="Barry K."/>
            <person name="Falciatore A."/>
            <person name="Ferrante M."/>
            <person name="Fortunato A.E."/>
            <person name="Gloeckner G."/>
            <person name="Gruber A."/>
            <person name="Hipkin R."/>
            <person name="Janech M."/>
            <person name="Kroth P."/>
            <person name="Leese F."/>
            <person name="Lindquist E."/>
            <person name="Lyon B.R."/>
            <person name="Martin J."/>
            <person name="Mayer C."/>
            <person name="Parker M."/>
            <person name="Quesneville H."/>
            <person name="Raymond J."/>
            <person name="Uhlig C."/>
            <person name="Valentin K.U."/>
            <person name="Worden A.Z."/>
            <person name="Armbrust E.V."/>
            <person name="Bowler C."/>
            <person name="Green B."/>
            <person name="Moulton V."/>
            <person name="Van Oosterhout C."/>
            <person name="Grigoriev I."/>
        </authorList>
    </citation>
    <scope>NUCLEOTIDE SEQUENCE [LARGE SCALE GENOMIC DNA]</scope>
    <source>
        <strain evidence="3 4">CCMP1102</strain>
    </source>
</reference>
<dbReference type="KEGG" id="fcy:FRACYDRAFT_235382"/>
<name>A0A1E7FMN1_9STRA</name>
<feature type="transmembrane region" description="Helical" evidence="2">
    <location>
        <begin position="265"/>
        <end position="283"/>
    </location>
</feature>
<evidence type="ECO:0000313" key="4">
    <source>
        <dbReference type="Proteomes" id="UP000095751"/>
    </source>
</evidence>
<protein>
    <submittedName>
        <fullName evidence="3">Uncharacterized protein</fullName>
    </submittedName>
</protein>